<comment type="caution">
    <text evidence="1">The sequence shown here is derived from an EMBL/GenBank/DDBJ whole genome shotgun (WGS) entry which is preliminary data.</text>
</comment>
<dbReference type="Pfam" id="PF12900">
    <property type="entry name" value="Pyridox_ox_2"/>
    <property type="match status" value="1"/>
</dbReference>
<name>A0A418SNJ1_9RHOB</name>
<dbReference type="AlphaFoldDB" id="A0A418SNJ1"/>
<organism evidence="1 2">
    <name type="scientific">Paracoccus onubensis</name>
    <dbReference type="NCBI Taxonomy" id="1675788"/>
    <lineage>
        <taxon>Bacteria</taxon>
        <taxon>Pseudomonadati</taxon>
        <taxon>Pseudomonadota</taxon>
        <taxon>Alphaproteobacteria</taxon>
        <taxon>Rhodobacterales</taxon>
        <taxon>Paracoccaceae</taxon>
        <taxon>Paracoccus</taxon>
    </lineage>
</organism>
<dbReference type="InterPro" id="IPR012349">
    <property type="entry name" value="Split_barrel_FMN-bd"/>
</dbReference>
<dbReference type="PANTHER" id="PTHR34071:SF2">
    <property type="entry name" value="FLAVIN-NUCLEOTIDE-BINDING PROTEIN"/>
    <property type="match status" value="1"/>
</dbReference>
<accession>A0A418SNJ1</accession>
<dbReference type="EMBL" id="QZCG01000015">
    <property type="protein sequence ID" value="RJE82524.1"/>
    <property type="molecule type" value="Genomic_DNA"/>
</dbReference>
<dbReference type="OrthoDB" id="116031at2"/>
<proteinExistence type="predicted"/>
<sequence length="211" mass="22857">MQPSYAKARQAKRASYDEEVIHAILDKALVGHVGFIAGGRPMVIPMAYARIGNILYLHGASKTRIARLESVPVCLEVTELTGIVAARSGFHHSVNYRSAIIHGTARHVADDEMDKALDAVLDHLLPGRSLEVRPMSKQERKATGVIALDIEYASAKIRTGPPVDDEEDHQLPIWAGVVPVTTSLGTGIRDGYTPDELTESGSIAAARRKFA</sequence>
<dbReference type="RefSeq" id="WP_119751516.1">
    <property type="nucleotide sequence ID" value="NZ_QZCG01000015.1"/>
</dbReference>
<gene>
    <name evidence="1" type="ORF">D3P04_19320</name>
</gene>
<dbReference type="Proteomes" id="UP000284202">
    <property type="component" value="Unassembled WGS sequence"/>
</dbReference>
<dbReference type="PANTHER" id="PTHR34071">
    <property type="entry name" value="5-NITROIMIDAZOLE ANTIBIOTICS RESISTANCE PROTEIN, NIMA-FAMILY-RELATED PROTEIN-RELATED"/>
    <property type="match status" value="1"/>
</dbReference>
<dbReference type="Gene3D" id="2.30.110.10">
    <property type="entry name" value="Electron Transport, Fmn-binding Protein, Chain A"/>
    <property type="match status" value="1"/>
</dbReference>
<keyword evidence="2" id="KW-1185">Reference proteome</keyword>
<protein>
    <submittedName>
        <fullName evidence="1">Pyridoxamine 5'-phosphate oxidase family protein</fullName>
    </submittedName>
</protein>
<dbReference type="SUPFAM" id="SSF50475">
    <property type="entry name" value="FMN-binding split barrel"/>
    <property type="match status" value="1"/>
</dbReference>
<evidence type="ECO:0000313" key="2">
    <source>
        <dbReference type="Proteomes" id="UP000284202"/>
    </source>
</evidence>
<evidence type="ECO:0000313" key="1">
    <source>
        <dbReference type="EMBL" id="RJE82524.1"/>
    </source>
</evidence>
<reference evidence="2" key="1">
    <citation type="submission" date="2018-09" db="EMBL/GenBank/DDBJ databases">
        <title>Acidovorax cavernicola nov. sp. isolated from Gruta de las Maravillas (Aracena, Spain).</title>
        <authorList>
            <person name="Jurado V."/>
            <person name="Gutierrez-Patricio S."/>
            <person name="Gonzalez-Pimentel J.L."/>
            <person name="Miller A.Z."/>
            <person name="Laiz L."/>
            <person name="Saiz-Jimenez C."/>
        </authorList>
    </citation>
    <scope>NUCLEOTIDE SEQUENCE [LARGE SCALE GENOMIC DNA]</scope>
    <source>
        <strain evidence="2">1011MAR3C25</strain>
    </source>
</reference>
<dbReference type="InterPro" id="IPR024747">
    <property type="entry name" value="Pyridox_Oxase-rel"/>
</dbReference>